<comment type="caution">
    <text evidence="2">The sequence shown here is derived from an EMBL/GenBank/DDBJ whole genome shotgun (WGS) entry which is preliminary data.</text>
</comment>
<keyword evidence="2" id="KW-0645">Protease</keyword>
<dbReference type="AlphaFoldDB" id="A0A7L4UQ10"/>
<evidence type="ECO:0000313" key="3">
    <source>
        <dbReference type="Proteomes" id="UP000251835"/>
    </source>
</evidence>
<keyword evidence="2" id="KW-0378">Hydrolase</keyword>
<dbReference type="GO" id="GO:0004180">
    <property type="term" value="F:carboxypeptidase activity"/>
    <property type="evidence" value="ECO:0007669"/>
    <property type="project" value="UniProtKB-KW"/>
</dbReference>
<protein>
    <submittedName>
        <fullName evidence="2">Carboxypeptidase-like protein</fullName>
    </submittedName>
</protein>
<organism evidence="2 3">
    <name type="scientific">Balneicella halophila</name>
    <dbReference type="NCBI Taxonomy" id="1537566"/>
    <lineage>
        <taxon>Bacteria</taxon>
        <taxon>Pseudomonadati</taxon>
        <taxon>Bacteroidota</taxon>
        <taxon>Bacteroidia</taxon>
        <taxon>Bacteroidales</taxon>
        <taxon>Balneicellaceae</taxon>
        <taxon>Balneicella</taxon>
    </lineage>
</organism>
<dbReference type="InterPro" id="IPR043741">
    <property type="entry name" value="DUF5686"/>
</dbReference>
<dbReference type="SUPFAM" id="SSF49464">
    <property type="entry name" value="Carboxypeptidase regulatory domain-like"/>
    <property type="match status" value="1"/>
</dbReference>
<name>A0A7L4UQ10_BALHA</name>
<feature type="signal peptide" evidence="1">
    <location>
        <begin position="1"/>
        <end position="22"/>
    </location>
</feature>
<keyword evidence="1" id="KW-0732">Signal</keyword>
<dbReference type="Pfam" id="PF18939">
    <property type="entry name" value="DUF5686"/>
    <property type="match status" value="1"/>
</dbReference>
<accession>A0A7L4UQ10</accession>
<dbReference type="Gene3D" id="2.60.40.1120">
    <property type="entry name" value="Carboxypeptidase-like, regulatory domain"/>
    <property type="match status" value="1"/>
</dbReference>
<evidence type="ECO:0000256" key="1">
    <source>
        <dbReference type="SAM" id="SignalP"/>
    </source>
</evidence>
<dbReference type="Proteomes" id="UP000251835">
    <property type="component" value="Unassembled WGS sequence"/>
</dbReference>
<feature type="chain" id="PRO_5029712898" evidence="1">
    <location>
        <begin position="23"/>
        <end position="830"/>
    </location>
</feature>
<dbReference type="RefSeq" id="WP_116496447.1">
    <property type="nucleotide sequence ID" value="NZ_QENZ01000004.1"/>
</dbReference>
<sequence length="830" mass="95314">MNHIKHLLIYIILAVATVPALAQPTKIRGTVIDATTKEPIPFASVVFVGTTIGASTDFDGNYFLETREDVDSVEISYIGYLEQIIPVNKHGFKTINVALQENTAMLDEVVIVADKHRENPTHRIIRGIIANKKRNNPERSNSFQYDSYTKMEMSLTNINEKFKKKKLLKDFNFVFDYVDTSALTGKAYLPFMISETKSEVYHSNNPKLTKEIIKANKISGFDGDNASVSQFTGQLYQDFNIYDNYILLFEQGFISPFNSSGLLFYKYYLTDSIQRDNKLQYNISFQPKNPKDATFTGEFWVTADDFAVTSVKMRINNKVNVNWVNDVMISEEFNLMEDSIWFWKNRKLTVDFMLLKKDTTQHKGFLGTSTIHFDNVVFNKPMPEQFAKAKNNILIDAEVYEKGDDYWDEARPYELSKSEKGIYEMVDSIKSVPIYQTYVDIISTVLTGYYDFGDFEIGPYYKLLSFNDIEGTRFQFGGRTTSDFSSKIRLSGHLAYGTDDNEWKYGIGTLYKFSEKNDLWESASVNYTHDMEQLGKGSSPFLTAGNILASLLSRGDTDKLTLQNELNLNYEKEWVENFSTKLTFRYKELIPSDYVPFTPANDVDNLIGESIKTNEIELSTRWSPRAKVIRRTFSRMQITSSLPILNLKMAVGLGDYKYQKVDFLMEHTLPVYPIGHTYYTLRGGKIFGDAPFPLLHLHEGNETYVYDTYAYNLMDYYEFASDTYASIGAEHHFMGFLFNKIPLLKKMNLRTVVTGKALWGTLSDNNNRMNAPLLFPEGLSDLSKPYFEAGVGIENIFKIARIDAVWRLSHRDTRSDIDKFGIRATLQLTF</sequence>
<keyword evidence="3" id="KW-1185">Reference proteome</keyword>
<evidence type="ECO:0000313" key="2">
    <source>
        <dbReference type="EMBL" id="PVX50896.1"/>
    </source>
</evidence>
<dbReference type="InterPro" id="IPR008969">
    <property type="entry name" value="CarboxyPept-like_regulatory"/>
</dbReference>
<dbReference type="Pfam" id="PF13715">
    <property type="entry name" value="CarbopepD_reg_2"/>
    <property type="match status" value="1"/>
</dbReference>
<dbReference type="OrthoDB" id="983143at2"/>
<gene>
    <name evidence="2" type="ORF">C7377_1219</name>
</gene>
<dbReference type="EMBL" id="QENZ01000004">
    <property type="protein sequence ID" value="PVX50896.1"/>
    <property type="molecule type" value="Genomic_DNA"/>
</dbReference>
<reference evidence="2 3" key="1">
    <citation type="submission" date="2018-05" db="EMBL/GenBank/DDBJ databases">
        <title>Genomic Encyclopedia of Type Strains, Phase IV (KMG-IV): sequencing the most valuable type-strain genomes for metagenomic binning, comparative biology and taxonomic classification.</title>
        <authorList>
            <person name="Goeker M."/>
        </authorList>
    </citation>
    <scope>NUCLEOTIDE SEQUENCE [LARGE SCALE GENOMIC DNA]</scope>
    <source>
        <strain evidence="2 3">DSM 28579</strain>
    </source>
</reference>
<proteinExistence type="predicted"/>
<keyword evidence="2" id="KW-0121">Carboxypeptidase</keyword>